<feature type="compositionally biased region" description="Polar residues" evidence="1">
    <location>
        <begin position="1"/>
        <end position="10"/>
    </location>
</feature>
<organism evidence="2 3">
    <name type="scientific">Paramarasmius palmivorus</name>
    <dbReference type="NCBI Taxonomy" id="297713"/>
    <lineage>
        <taxon>Eukaryota</taxon>
        <taxon>Fungi</taxon>
        <taxon>Dikarya</taxon>
        <taxon>Basidiomycota</taxon>
        <taxon>Agaricomycotina</taxon>
        <taxon>Agaricomycetes</taxon>
        <taxon>Agaricomycetidae</taxon>
        <taxon>Agaricales</taxon>
        <taxon>Marasmiineae</taxon>
        <taxon>Marasmiaceae</taxon>
        <taxon>Paramarasmius</taxon>
    </lineage>
</organism>
<keyword evidence="3" id="KW-1185">Reference proteome</keyword>
<name>A0AAW0C5D0_9AGAR</name>
<comment type="caution">
    <text evidence="2">The sequence shown here is derived from an EMBL/GenBank/DDBJ whole genome shotgun (WGS) entry which is preliminary data.</text>
</comment>
<gene>
    <name evidence="2" type="ORF">VNI00_012742</name>
</gene>
<accession>A0AAW0C5D0</accession>
<protein>
    <submittedName>
        <fullName evidence="2">Uncharacterized protein</fullName>
    </submittedName>
</protein>
<proteinExistence type="predicted"/>
<dbReference type="EMBL" id="JAYKXP010000061">
    <property type="protein sequence ID" value="KAK7033519.1"/>
    <property type="molecule type" value="Genomic_DNA"/>
</dbReference>
<reference evidence="2 3" key="1">
    <citation type="submission" date="2024-01" db="EMBL/GenBank/DDBJ databases">
        <title>A draft genome for a cacao thread blight-causing isolate of Paramarasmius palmivorus.</title>
        <authorList>
            <person name="Baruah I.K."/>
            <person name="Bukari Y."/>
            <person name="Amoako-Attah I."/>
            <person name="Meinhardt L.W."/>
            <person name="Bailey B.A."/>
            <person name="Cohen S.P."/>
        </authorList>
    </citation>
    <scope>NUCLEOTIDE SEQUENCE [LARGE SCALE GENOMIC DNA]</scope>
    <source>
        <strain evidence="2 3">GH-12</strain>
    </source>
</reference>
<sequence length="378" mass="43033">MSTPRVNTQAEDGPPVKRRRTSDSEERVAADVEEANSAPVEYNNDLFVLAYERDRPDLPENTDIVPWGNEFQINEAVMTSIVTFGLQHTNDLQCLRLKSETSPYGLTLGQWLPLRIAADKWLENCPLKNPFFSKGTKFLSMPLEVMLYLPHEQKVLKKLQEHGLNDTALLSWLSKDHVSAVGLTDYDCFRLQQAANRDAFEPTRWNGPWRNRDDVLDATSTDFWVLGNTDPKDLPEAMGLSEWCRRYGLDVDVSAQLGQLHIQDTNQLSKLFIPRISLGHLLSLRNAAEKWLGKTIPMMNKYPHHDYIYPNMDVNTFAPKNYEDEMRDVLAEHGVRNVHLLRHLSLFHVQALGWTPVVCCSLECAAARNCSNPGSDSE</sequence>
<evidence type="ECO:0000313" key="2">
    <source>
        <dbReference type="EMBL" id="KAK7033519.1"/>
    </source>
</evidence>
<evidence type="ECO:0000313" key="3">
    <source>
        <dbReference type="Proteomes" id="UP001383192"/>
    </source>
</evidence>
<evidence type="ECO:0000256" key="1">
    <source>
        <dbReference type="SAM" id="MobiDB-lite"/>
    </source>
</evidence>
<dbReference type="AlphaFoldDB" id="A0AAW0C5D0"/>
<feature type="compositionally biased region" description="Basic and acidic residues" evidence="1">
    <location>
        <begin position="21"/>
        <end position="30"/>
    </location>
</feature>
<dbReference type="Proteomes" id="UP001383192">
    <property type="component" value="Unassembled WGS sequence"/>
</dbReference>
<feature type="region of interest" description="Disordered" evidence="1">
    <location>
        <begin position="1"/>
        <end position="32"/>
    </location>
</feature>